<keyword evidence="1" id="KW-0808">Transferase</keyword>
<keyword evidence="4" id="KW-0472">Membrane</keyword>
<keyword evidence="2 6" id="KW-0418">Kinase</keyword>
<dbReference type="CDD" id="cd16917">
    <property type="entry name" value="HATPase_UhpB-NarQ-NarX-like"/>
    <property type="match status" value="1"/>
</dbReference>
<sequence>MAPTTMGSVSGILRSRGAVSWYVGAVFSGLWLVGVGFSIAQYTESALSLALGILALFVYWVGFAIAAPLQWVLPVGHRLVVGLALFALSFTLWPWLGLGVHSIWTYVGVIVGMGVLRWRTTWGIILGLGLLAGIFGYLQLGWDTDVLISPAIIISISMMMASFARVMAAMNQLRAAQREMEIMAAGKERDRVARDIHDILGHSLTVITVKAELAGRLLDVDVERARTEIGEVEALARGALADVRTTVAGFRGVSVTAELAAARSALASAGIRSEFPSSTDAVRPEHRELAGWVVREGVTNVIRHSGASVCRVRLEPGLIDIADDGGGVPPTEAPSSSTGLNGLRERVEAAGLRLTTGRSDLGGFELRVSA</sequence>
<dbReference type="Proteomes" id="UP000298127">
    <property type="component" value="Unassembled WGS sequence"/>
</dbReference>
<dbReference type="Pfam" id="PF07730">
    <property type="entry name" value="HisKA_3"/>
    <property type="match status" value="1"/>
</dbReference>
<dbReference type="EMBL" id="SPQZ01000002">
    <property type="protein sequence ID" value="TFV99399.1"/>
    <property type="molecule type" value="Genomic_DNA"/>
</dbReference>
<comment type="caution">
    <text evidence="6">The sequence shown here is derived from an EMBL/GenBank/DDBJ whole genome shotgun (WGS) entry which is preliminary data.</text>
</comment>
<dbReference type="GO" id="GO:0000155">
    <property type="term" value="F:phosphorelay sensor kinase activity"/>
    <property type="evidence" value="ECO:0007669"/>
    <property type="project" value="InterPro"/>
</dbReference>
<evidence type="ECO:0000313" key="7">
    <source>
        <dbReference type="Proteomes" id="UP000298127"/>
    </source>
</evidence>
<feature type="transmembrane region" description="Helical" evidence="4">
    <location>
        <begin position="21"/>
        <end position="40"/>
    </location>
</feature>
<name>A0A4Y9R4C2_9MICO</name>
<feature type="transmembrane region" description="Helical" evidence="4">
    <location>
        <begin position="79"/>
        <end position="96"/>
    </location>
</feature>
<dbReference type="AlphaFoldDB" id="A0A4Y9R4C2"/>
<evidence type="ECO:0000256" key="2">
    <source>
        <dbReference type="ARBA" id="ARBA00022777"/>
    </source>
</evidence>
<keyword evidence="4" id="KW-1133">Transmembrane helix</keyword>
<keyword evidence="4" id="KW-0812">Transmembrane</keyword>
<feature type="transmembrane region" description="Helical" evidence="4">
    <location>
        <begin position="125"/>
        <end position="142"/>
    </location>
</feature>
<dbReference type="SUPFAM" id="SSF55874">
    <property type="entry name" value="ATPase domain of HSP90 chaperone/DNA topoisomerase II/histidine kinase"/>
    <property type="match status" value="1"/>
</dbReference>
<dbReference type="Gene3D" id="3.30.565.10">
    <property type="entry name" value="Histidine kinase-like ATPase, C-terminal domain"/>
    <property type="match status" value="1"/>
</dbReference>
<proteinExistence type="predicted"/>
<evidence type="ECO:0000313" key="6">
    <source>
        <dbReference type="EMBL" id="TFV99399.1"/>
    </source>
</evidence>
<evidence type="ECO:0000256" key="1">
    <source>
        <dbReference type="ARBA" id="ARBA00022679"/>
    </source>
</evidence>
<dbReference type="PANTHER" id="PTHR24421">
    <property type="entry name" value="NITRATE/NITRITE SENSOR PROTEIN NARX-RELATED"/>
    <property type="match status" value="1"/>
</dbReference>
<dbReference type="GO" id="GO:0016020">
    <property type="term" value="C:membrane"/>
    <property type="evidence" value="ECO:0007669"/>
    <property type="project" value="InterPro"/>
</dbReference>
<dbReference type="InterPro" id="IPR036890">
    <property type="entry name" value="HATPase_C_sf"/>
</dbReference>
<feature type="transmembrane region" description="Helical" evidence="4">
    <location>
        <begin position="46"/>
        <end position="67"/>
    </location>
</feature>
<dbReference type="Gene3D" id="1.20.5.1930">
    <property type="match status" value="1"/>
</dbReference>
<keyword evidence="7" id="KW-1185">Reference proteome</keyword>
<dbReference type="PANTHER" id="PTHR24421:SF63">
    <property type="entry name" value="SENSOR HISTIDINE KINASE DESK"/>
    <property type="match status" value="1"/>
</dbReference>
<feature type="transmembrane region" description="Helical" evidence="4">
    <location>
        <begin position="148"/>
        <end position="168"/>
    </location>
</feature>
<reference evidence="6 7" key="1">
    <citation type="journal article" date="2018" name="J. Microbiol.">
        <title>Leifsonia flava sp. nov., a novel actinobacterium isolated from the rhizosphere of Aquilegia viridiflora.</title>
        <authorList>
            <person name="Cai Y."/>
            <person name="Tao W.Z."/>
            <person name="Ma Y.J."/>
            <person name="Cheng J."/>
            <person name="Zhang M.Y."/>
            <person name="Zhang Y.X."/>
        </authorList>
    </citation>
    <scope>NUCLEOTIDE SEQUENCE [LARGE SCALE GENOMIC DNA]</scope>
    <source>
        <strain evidence="6 7">SYP-B2174</strain>
    </source>
</reference>
<organism evidence="6 7">
    <name type="scientific">Orlajensenia leifsoniae</name>
    <dbReference type="NCBI Taxonomy" id="2561933"/>
    <lineage>
        <taxon>Bacteria</taxon>
        <taxon>Bacillati</taxon>
        <taxon>Actinomycetota</taxon>
        <taxon>Actinomycetes</taxon>
        <taxon>Micrococcales</taxon>
        <taxon>Microbacteriaceae</taxon>
        <taxon>Orlajensenia</taxon>
    </lineage>
</organism>
<keyword evidence="3" id="KW-0902">Two-component regulatory system</keyword>
<evidence type="ECO:0000256" key="4">
    <source>
        <dbReference type="SAM" id="Phobius"/>
    </source>
</evidence>
<dbReference type="InterPro" id="IPR050482">
    <property type="entry name" value="Sensor_HK_TwoCompSys"/>
</dbReference>
<evidence type="ECO:0000259" key="5">
    <source>
        <dbReference type="Pfam" id="PF07730"/>
    </source>
</evidence>
<feature type="domain" description="Signal transduction histidine kinase subgroup 3 dimerisation and phosphoacceptor" evidence="5">
    <location>
        <begin position="188"/>
        <end position="251"/>
    </location>
</feature>
<accession>A0A4Y9R4C2</accession>
<gene>
    <name evidence="6" type="ORF">E4M00_04210</name>
</gene>
<protein>
    <submittedName>
        <fullName evidence="6">Sensor histidine kinase</fullName>
    </submittedName>
</protein>
<dbReference type="GO" id="GO:0046983">
    <property type="term" value="F:protein dimerization activity"/>
    <property type="evidence" value="ECO:0007669"/>
    <property type="project" value="InterPro"/>
</dbReference>
<evidence type="ECO:0000256" key="3">
    <source>
        <dbReference type="ARBA" id="ARBA00023012"/>
    </source>
</evidence>
<dbReference type="InterPro" id="IPR011712">
    <property type="entry name" value="Sig_transdc_His_kin_sub3_dim/P"/>
</dbReference>